<dbReference type="GO" id="GO:0005886">
    <property type="term" value="C:plasma membrane"/>
    <property type="evidence" value="ECO:0007669"/>
    <property type="project" value="UniProtKB-SubCell"/>
</dbReference>
<feature type="transmembrane region" description="Helical" evidence="9">
    <location>
        <begin position="6"/>
        <end position="24"/>
    </location>
</feature>
<feature type="transmembrane region" description="Helical" evidence="9">
    <location>
        <begin position="45"/>
        <end position="65"/>
    </location>
</feature>
<keyword evidence="7" id="KW-0460">Magnesium</keyword>
<feature type="transmembrane region" description="Helical" evidence="9">
    <location>
        <begin position="182"/>
        <end position="199"/>
    </location>
</feature>
<accession>M7NZM2</accession>
<feature type="region of interest" description="Disordered" evidence="8">
    <location>
        <begin position="265"/>
        <end position="294"/>
    </location>
</feature>
<evidence type="ECO:0000256" key="5">
    <source>
        <dbReference type="ARBA" id="ARBA00022989"/>
    </source>
</evidence>
<feature type="transmembrane region" description="Helical" evidence="9">
    <location>
        <begin position="71"/>
        <end position="88"/>
    </location>
</feature>
<dbReference type="eggNOG" id="COG0472">
    <property type="taxonomic scope" value="Bacteria"/>
</dbReference>
<dbReference type="Pfam" id="PF00953">
    <property type="entry name" value="Glycos_transf_4"/>
    <property type="match status" value="1"/>
</dbReference>
<dbReference type="GO" id="GO:0071555">
    <property type="term" value="P:cell wall organization"/>
    <property type="evidence" value="ECO:0007669"/>
    <property type="project" value="TreeGrafter"/>
</dbReference>
<evidence type="ECO:0000256" key="6">
    <source>
        <dbReference type="ARBA" id="ARBA00023136"/>
    </source>
</evidence>
<feature type="transmembrane region" description="Helical" evidence="9">
    <location>
        <begin position="159"/>
        <end position="176"/>
    </location>
</feature>
<proteinExistence type="predicted"/>
<gene>
    <name evidence="10" type="primary">wecA</name>
    <name evidence="10" type="ORF">ADICEAN_01030</name>
</gene>
<keyword evidence="3 10" id="KW-0808">Transferase</keyword>
<evidence type="ECO:0000256" key="3">
    <source>
        <dbReference type="ARBA" id="ARBA00022679"/>
    </source>
</evidence>
<evidence type="ECO:0000256" key="9">
    <source>
        <dbReference type="SAM" id="Phobius"/>
    </source>
</evidence>
<dbReference type="GO" id="GO:0044038">
    <property type="term" value="P:cell wall macromolecule biosynthetic process"/>
    <property type="evidence" value="ECO:0007669"/>
    <property type="project" value="TreeGrafter"/>
</dbReference>
<evidence type="ECO:0000256" key="4">
    <source>
        <dbReference type="ARBA" id="ARBA00022692"/>
    </source>
</evidence>
<dbReference type="Proteomes" id="UP000011910">
    <property type="component" value="Unassembled WGS sequence"/>
</dbReference>
<feature type="transmembrane region" description="Helical" evidence="9">
    <location>
        <begin position="132"/>
        <end position="152"/>
    </location>
</feature>
<comment type="subcellular location">
    <subcellularLocation>
        <location evidence="1">Cell membrane</location>
        <topology evidence="1">Multi-pass membrane protein</topology>
    </subcellularLocation>
</comment>
<sequence length="324" mass="35077">MYLSLLIAFVWALIVSLFTVPSVIRVSHSKKLYDEPNHRTIHEMLTPRLGGLAIFAGFMSAVTIFGKFGDGVQQLLAGCIVMFFIGVKDDIISVSAFKKFFVQIIATFIVMFMGDVRITSLQGFLGIGELELGISYLFTFLVIVGITNAINLIDGLDGLAGSIILLIALCFGTFFYFYSIEYAFVAFCLAGGILGFLRYNMYRASIFMGDTGSLVSGFVIAVLAIKFVELRAVPAAPATAVAILFIPVFDTLRVFAMRIGNGRSPFSPDKKSPAPPLSAAGPAPDHGSYSHDHDQPGGNCRYHLVCRHGQYRPAAGADWGCGGH</sequence>
<feature type="binding site" evidence="7">
    <location>
        <position position="210"/>
    </location>
    <ligand>
        <name>Mg(2+)</name>
        <dbReference type="ChEBI" id="CHEBI:18420"/>
    </ligand>
</feature>
<comment type="cofactor">
    <cofactor evidence="7">
        <name>Mg(2+)</name>
        <dbReference type="ChEBI" id="CHEBI:18420"/>
    </cofactor>
</comment>
<dbReference type="GO" id="GO:0046872">
    <property type="term" value="F:metal ion binding"/>
    <property type="evidence" value="ECO:0007669"/>
    <property type="project" value="UniProtKB-KW"/>
</dbReference>
<keyword evidence="11" id="KW-1185">Reference proteome</keyword>
<dbReference type="GO" id="GO:0036380">
    <property type="term" value="F:UDP-N-acetylglucosamine-undecaprenyl-phosphate N-acetylglucosaminephosphotransferase activity"/>
    <property type="evidence" value="ECO:0007669"/>
    <property type="project" value="UniProtKB-EC"/>
</dbReference>
<dbReference type="PROSITE" id="PS01348">
    <property type="entry name" value="MRAY_2"/>
    <property type="match status" value="1"/>
</dbReference>
<evidence type="ECO:0000313" key="11">
    <source>
        <dbReference type="Proteomes" id="UP000011910"/>
    </source>
</evidence>
<keyword evidence="5 9" id="KW-1133">Transmembrane helix</keyword>
<dbReference type="STRING" id="1279009.ADICEAN_01030"/>
<evidence type="ECO:0000313" key="10">
    <source>
        <dbReference type="EMBL" id="EMR03789.1"/>
    </source>
</evidence>
<keyword evidence="4 9" id="KW-0812">Transmembrane</keyword>
<dbReference type="PATRIC" id="fig|1279009.4.peg.1046"/>
<feature type="transmembrane region" description="Helical" evidence="9">
    <location>
        <begin position="100"/>
        <end position="120"/>
    </location>
</feature>
<keyword evidence="2" id="KW-1003">Cell membrane</keyword>
<protein>
    <submittedName>
        <fullName evidence="10">Undecaprenyl-phosphate alpha-N-acetylglucosaminyl 1-phosphate transferase</fullName>
        <ecNumber evidence="10">2.7.8.33</ecNumber>
    </submittedName>
</protein>
<organism evidence="10 11">
    <name type="scientific">Cesiribacter andamanensis AMV16</name>
    <dbReference type="NCBI Taxonomy" id="1279009"/>
    <lineage>
        <taxon>Bacteria</taxon>
        <taxon>Pseudomonadati</taxon>
        <taxon>Bacteroidota</taxon>
        <taxon>Cytophagia</taxon>
        <taxon>Cytophagales</taxon>
        <taxon>Cesiribacteraceae</taxon>
        <taxon>Cesiribacter</taxon>
    </lineage>
</organism>
<dbReference type="AlphaFoldDB" id="M7NZM2"/>
<dbReference type="EC" id="2.7.8.33" evidence="10"/>
<dbReference type="EMBL" id="AODQ01000017">
    <property type="protein sequence ID" value="EMR03789.1"/>
    <property type="molecule type" value="Genomic_DNA"/>
</dbReference>
<keyword evidence="7" id="KW-0479">Metal-binding</keyword>
<evidence type="ECO:0000256" key="2">
    <source>
        <dbReference type="ARBA" id="ARBA00022475"/>
    </source>
</evidence>
<dbReference type="PANTHER" id="PTHR22926">
    <property type="entry name" value="PHOSPHO-N-ACETYLMURAMOYL-PENTAPEPTIDE-TRANSFERASE"/>
    <property type="match status" value="1"/>
</dbReference>
<feature type="binding site" evidence="7">
    <location>
        <position position="151"/>
    </location>
    <ligand>
        <name>Mg(2+)</name>
        <dbReference type="ChEBI" id="CHEBI:18420"/>
    </ligand>
</feature>
<feature type="transmembrane region" description="Helical" evidence="9">
    <location>
        <begin position="234"/>
        <end position="256"/>
    </location>
</feature>
<evidence type="ECO:0000256" key="1">
    <source>
        <dbReference type="ARBA" id="ARBA00004651"/>
    </source>
</evidence>
<comment type="caution">
    <text evidence="10">The sequence shown here is derived from an EMBL/GenBank/DDBJ whole genome shotgun (WGS) entry which is preliminary data.</text>
</comment>
<name>M7NZM2_9BACT</name>
<dbReference type="InterPro" id="IPR000715">
    <property type="entry name" value="Glycosyl_transferase_4"/>
</dbReference>
<evidence type="ECO:0000256" key="8">
    <source>
        <dbReference type="SAM" id="MobiDB-lite"/>
    </source>
</evidence>
<feature type="transmembrane region" description="Helical" evidence="9">
    <location>
        <begin position="211"/>
        <end position="228"/>
    </location>
</feature>
<evidence type="ECO:0000256" key="7">
    <source>
        <dbReference type="PIRSR" id="PIRSR600715-1"/>
    </source>
</evidence>
<dbReference type="RefSeq" id="WP_009194432.1">
    <property type="nucleotide sequence ID" value="NZ_AODQ01000017.1"/>
</dbReference>
<dbReference type="CDD" id="cd06853">
    <property type="entry name" value="GT_WecA_like"/>
    <property type="match status" value="1"/>
</dbReference>
<keyword evidence="6 9" id="KW-0472">Membrane</keyword>
<dbReference type="PANTHER" id="PTHR22926:SF3">
    <property type="entry name" value="UNDECAPRENYL-PHOSPHATE ALPHA-N-ACETYLGLUCOSAMINYL 1-PHOSPHATE TRANSFERASE"/>
    <property type="match status" value="1"/>
</dbReference>
<reference evidence="10 11" key="1">
    <citation type="journal article" date="2013" name="Genome Announc.">
        <title>Draft Genome Sequence of Cesiribacter andamanensis Strain AMV16T, Isolated from a Soil Sample from a Mud Volcano in the Andaman Islands, India.</title>
        <authorList>
            <person name="Shivaji S."/>
            <person name="Ara S."/>
            <person name="Begum Z."/>
            <person name="Srinivas T.N."/>
            <person name="Singh A."/>
            <person name="Kumar Pinnaka A."/>
        </authorList>
    </citation>
    <scope>NUCLEOTIDE SEQUENCE [LARGE SCALE GENOMIC DNA]</scope>
    <source>
        <strain evidence="10 11">AMV16</strain>
    </source>
</reference>
<dbReference type="InterPro" id="IPR018480">
    <property type="entry name" value="PNAcMuramoyl-5peptid_Trfase_CS"/>
</dbReference>
<dbReference type="GO" id="GO:0009103">
    <property type="term" value="P:lipopolysaccharide biosynthetic process"/>
    <property type="evidence" value="ECO:0007669"/>
    <property type="project" value="TreeGrafter"/>
</dbReference>